<evidence type="ECO:0000313" key="3">
    <source>
        <dbReference type="Proteomes" id="UP000242972"/>
    </source>
</evidence>
<dbReference type="EMBL" id="PXYW01000019">
    <property type="protein sequence ID" value="PSR33537.1"/>
    <property type="molecule type" value="Genomic_DNA"/>
</dbReference>
<proteinExistence type="predicted"/>
<dbReference type="PANTHER" id="PTHR45431:SF3">
    <property type="entry name" value="RHODANESE-LIKE DOMAIN-CONTAINING PROTEIN 15, CHLOROPLASTIC"/>
    <property type="match status" value="1"/>
</dbReference>
<organism evidence="2 3">
    <name type="scientific">Sulfobacillus benefaciens</name>
    <dbReference type="NCBI Taxonomy" id="453960"/>
    <lineage>
        <taxon>Bacteria</taxon>
        <taxon>Bacillati</taxon>
        <taxon>Bacillota</taxon>
        <taxon>Clostridia</taxon>
        <taxon>Eubacteriales</taxon>
        <taxon>Clostridiales Family XVII. Incertae Sedis</taxon>
        <taxon>Sulfobacillus</taxon>
    </lineage>
</organism>
<sequence>MAVNLFRLFQHPKNLVDLTPQTLADKLSEPGVLIVDVRTRQEFLAGHLQGARHAPLGKTGQLMANTDRDTPVVLICKTGHRSQAAARELLDLGFTQVHHLAGGIDRWRRQGMPLSREGDSRLK</sequence>
<dbReference type="InterPro" id="IPR036873">
    <property type="entry name" value="Rhodanese-like_dom_sf"/>
</dbReference>
<dbReference type="Proteomes" id="UP000242972">
    <property type="component" value="Unassembled WGS sequence"/>
</dbReference>
<dbReference type="AlphaFoldDB" id="A0A2T2XGD4"/>
<dbReference type="InterPro" id="IPR052367">
    <property type="entry name" value="Thiosulfate_ST/Rhodanese-like"/>
</dbReference>
<gene>
    <name evidence="2" type="ORF">C7B46_09675</name>
</gene>
<dbReference type="SUPFAM" id="SSF52821">
    <property type="entry name" value="Rhodanese/Cell cycle control phosphatase"/>
    <property type="match status" value="1"/>
</dbReference>
<dbReference type="Pfam" id="PF00581">
    <property type="entry name" value="Rhodanese"/>
    <property type="match status" value="1"/>
</dbReference>
<dbReference type="PROSITE" id="PS50206">
    <property type="entry name" value="RHODANESE_3"/>
    <property type="match status" value="1"/>
</dbReference>
<evidence type="ECO:0000259" key="1">
    <source>
        <dbReference type="PROSITE" id="PS50206"/>
    </source>
</evidence>
<accession>A0A2T2XGD4</accession>
<evidence type="ECO:0000313" key="2">
    <source>
        <dbReference type="EMBL" id="PSR33537.1"/>
    </source>
</evidence>
<feature type="domain" description="Rhodanese" evidence="1">
    <location>
        <begin position="28"/>
        <end position="116"/>
    </location>
</feature>
<dbReference type="CDD" id="cd00158">
    <property type="entry name" value="RHOD"/>
    <property type="match status" value="1"/>
</dbReference>
<name>A0A2T2XGD4_9FIRM</name>
<dbReference type="PANTHER" id="PTHR45431">
    <property type="entry name" value="RHODANESE-LIKE DOMAIN-CONTAINING PROTEIN 15, CHLOROPLASTIC"/>
    <property type="match status" value="1"/>
</dbReference>
<dbReference type="Gene3D" id="3.40.250.10">
    <property type="entry name" value="Rhodanese-like domain"/>
    <property type="match status" value="1"/>
</dbReference>
<dbReference type="SMART" id="SM00450">
    <property type="entry name" value="RHOD"/>
    <property type="match status" value="1"/>
</dbReference>
<reference evidence="2 3" key="1">
    <citation type="journal article" date="2014" name="BMC Genomics">
        <title>Comparison of environmental and isolate Sulfobacillus genomes reveals diverse carbon, sulfur, nitrogen, and hydrogen metabolisms.</title>
        <authorList>
            <person name="Justice N.B."/>
            <person name="Norman A."/>
            <person name="Brown C.T."/>
            <person name="Singh A."/>
            <person name="Thomas B.C."/>
            <person name="Banfield J.F."/>
        </authorList>
    </citation>
    <scope>NUCLEOTIDE SEQUENCE [LARGE SCALE GENOMIC DNA]</scope>
    <source>
        <strain evidence="2">AMDSBA4</strain>
    </source>
</reference>
<comment type="caution">
    <text evidence="2">The sequence shown here is derived from an EMBL/GenBank/DDBJ whole genome shotgun (WGS) entry which is preliminary data.</text>
</comment>
<dbReference type="InterPro" id="IPR001763">
    <property type="entry name" value="Rhodanese-like_dom"/>
</dbReference>
<protein>
    <submittedName>
        <fullName evidence="2">Rhodanese-like domain-containing protein</fullName>
    </submittedName>
</protein>